<dbReference type="EMBL" id="JAESVA010000014">
    <property type="protein sequence ID" value="MCB8883579.1"/>
    <property type="molecule type" value="Genomic_DNA"/>
</dbReference>
<dbReference type="InterPro" id="IPR015889">
    <property type="entry name" value="Intradiol_dOase_core"/>
</dbReference>
<dbReference type="RefSeq" id="WP_227310236.1">
    <property type="nucleotide sequence ID" value="NZ_JAESVA010000014.1"/>
</dbReference>
<proteinExistence type="inferred from homology"/>
<gene>
    <name evidence="8" type="ORF">ACELLULO517_25245</name>
</gene>
<dbReference type="SUPFAM" id="SSF49482">
    <property type="entry name" value="Aromatic compound dioxygenase"/>
    <property type="match status" value="1"/>
</dbReference>
<evidence type="ECO:0000256" key="2">
    <source>
        <dbReference type="ARBA" id="ARBA00007825"/>
    </source>
</evidence>
<evidence type="ECO:0000256" key="5">
    <source>
        <dbReference type="ARBA" id="ARBA00023002"/>
    </source>
</evidence>
<dbReference type="PANTHER" id="PTHR33711:SF7">
    <property type="entry name" value="INTRADIOL RING-CLEAVAGE DIOXYGENASES DOMAIN-CONTAINING PROTEIN-RELATED"/>
    <property type="match status" value="1"/>
</dbReference>
<dbReference type="InterPro" id="IPR050770">
    <property type="entry name" value="Intradiol_RC_Dioxygenase"/>
</dbReference>
<comment type="similarity">
    <text evidence="2">Belongs to the intradiol ring-cleavage dioxygenase family.</text>
</comment>
<keyword evidence="9" id="KW-1185">Reference proteome</keyword>
<feature type="domain" description="Intradiol ring-cleavage dioxygenases" evidence="7">
    <location>
        <begin position="142"/>
        <end position="170"/>
    </location>
</feature>
<dbReference type="InterPro" id="IPR007535">
    <property type="entry name" value="Catechol_dOase_N"/>
</dbReference>
<sequence>MAKDDQEKAGTPRYPYFTEENSEQVVNARMTADTDPRLREIMTILVKHMHAAVKEIKPSHDEWLKGIEFLTRIGHMCTDWRQEFILLSDTLGVSMLVDAINHHRPAGTTPNTILGPFHVDHAPHYDNGANICLDGKGEPMVVRGRVLDEQGAPVAGATLDVWQTNDDGFYDVQQKGLQPDWNLRGVFTSDAEGQYWLRTVKPRFYPIPDDGPVGQMLAALGRHPNRAAHIHFIVTAPKFDPVITHIFSPDCQYLAEDAVFGVKNELIGELQRITDPEVAARLGVAAPAWLVEWDFVLAPQTTGSVEKAERV</sequence>
<dbReference type="InterPro" id="IPR000627">
    <property type="entry name" value="Intradiol_dOase_C"/>
</dbReference>
<evidence type="ECO:0000256" key="4">
    <source>
        <dbReference type="ARBA" id="ARBA00022964"/>
    </source>
</evidence>
<dbReference type="Gene3D" id="2.60.130.10">
    <property type="entry name" value="Aromatic compound dioxygenase"/>
    <property type="match status" value="1"/>
</dbReference>
<keyword evidence="3" id="KW-0479">Metal-binding</keyword>
<keyword evidence="5" id="KW-0560">Oxidoreductase</keyword>
<dbReference type="Pfam" id="PF00775">
    <property type="entry name" value="Dioxygenase_C"/>
    <property type="match status" value="1"/>
</dbReference>
<dbReference type="Pfam" id="PF04444">
    <property type="entry name" value="Dioxygenase_N"/>
    <property type="match status" value="1"/>
</dbReference>
<dbReference type="Proteomes" id="UP000721844">
    <property type="component" value="Unassembled WGS sequence"/>
</dbReference>
<dbReference type="InterPro" id="IPR039390">
    <property type="entry name" value="1_2-HQD/HQD"/>
</dbReference>
<dbReference type="CDD" id="cd03461">
    <property type="entry name" value="1_2-HQD"/>
    <property type="match status" value="1"/>
</dbReference>
<evidence type="ECO:0000313" key="8">
    <source>
        <dbReference type="EMBL" id="MCB8883579.1"/>
    </source>
</evidence>
<dbReference type="GO" id="GO:0008199">
    <property type="term" value="F:ferric iron binding"/>
    <property type="evidence" value="ECO:0007669"/>
    <property type="project" value="InterPro"/>
</dbReference>
<comment type="caution">
    <text evidence="8">The sequence shown here is derived from an EMBL/GenBank/DDBJ whole genome shotgun (WGS) entry which is preliminary data.</text>
</comment>
<evidence type="ECO:0000256" key="1">
    <source>
        <dbReference type="ARBA" id="ARBA00001965"/>
    </source>
</evidence>
<evidence type="ECO:0000313" key="9">
    <source>
        <dbReference type="Proteomes" id="UP000721844"/>
    </source>
</evidence>
<keyword evidence="4 8" id="KW-0223">Dioxygenase</keyword>
<evidence type="ECO:0000256" key="3">
    <source>
        <dbReference type="ARBA" id="ARBA00022723"/>
    </source>
</evidence>
<keyword evidence="6" id="KW-0408">Iron</keyword>
<organism evidence="8 9">
    <name type="scientific">Acidisoma cellulosilyticum</name>
    <dbReference type="NCBI Taxonomy" id="2802395"/>
    <lineage>
        <taxon>Bacteria</taxon>
        <taxon>Pseudomonadati</taxon>
        <taxon>Pseudomonadota</taxon>
        <taxon>Alphaproteobacteria</taxon>
        <taxon>Acetobacterales</taxon>
        <taxon>Acidocellaceae</taxon>
        <taxon>Acidisoma</taxon>
    </lineage>
</organism>
<dbReference type="AlphaFoldDB" id="A0A963Z656"/>
<dbReference type="PANTHER" id="PTHR33711">
    <property type="entry name" value="DIOXYGENASE, PUTATIVE (AFU_ORTHOLOGUE AFUA_2G02910)-RELATED"/>
    <property type="match status" value="1"/>
</dbReference>
<name>A0A963Z656_9PROT</name>
<dbReference type="GO" id="GO:0009712">
    <property type="term" value="P:catechol-containing compound metabolic process"/>
    <property type="evidence" value="ECO:0007669"/>
    <property type="project" value="InterPro"/>
</dbReference>
<protein>
    <submittedName>
        <fullName evidence="8">Intradiol ring-cleavage dioxygenase</fullName>
    </submittedName>
</protein>
<accession>A0A963Z656</accession>
<evidence type="ECO:0000256" key="6">
    <source>
        <dbReference type="ARBA" id="ARBA00023004"/>
    </source>
</evidence>
<reference evidence="8 9" key="1">
    <citation type="journal article" date="2021" name="Microorganisms">
        <title>Acidisoma silvae sp. nov. and Acidisomacellulosilytica sp. nov., Two Acidophilic Bacteria Isolated from Decaying Wood, Hydrolyzing Cellulose and Producing Poly-3-hydroxybutyrate.</title>
        <authorList>
            <person name="Mieszkin S."/>
            <person name="Pouder E."/>
            <person name="Uroz S."/>
            <person name="Simon-Colin C."/>
            <person name="Alain K."/>
        </authorList>
    </citation>
    <scope>NUCLEOTIDE SEQUENCE [LARGE SCALE GENOMIC DNA]</scope>
    <source>
        <strain evidence="8 9">HW T5.17</strain>
    </source>
</reference>
<comment type="cofactor">
    <cofactor evidence="1">
        <name>Fe(3+)</name>
        <dbReference type="ChEBI" id="CHEBI:29034"/>
    </cofactor>
</comment>
<dbReference type="GO" id="GO:0018576">
    <property type="term" value="F:catechol 1,2-dioxygenase activity"/>
    <property type="evidence" value="ECO:0007669"/>
    <property type="project" value="InterPro"/>
</dbReference>
<evidence type="ECO:0000259" key="7">
    <source>
        <dbReference type="PROSITE" id="PS00083"/>
    </source>
</evidence>
<dbReference type="PROSITE" id="PS00083">
    <property type="entry name" value="INTRADIOL_DIOXYGENAS"/>
    <property type="match status" value="1"/>
</dbReference>